<dbReference type="PANTHER" id="PTHR48154:SF1">
    <property type="entry name" value="PROTEIN, PUTATIVE-RELATED"/>
    <property type="match status" value="1"/>
</dbReference>
<dbReference type="InterPro" id="IPR056647">
    <property type="entry name" value="DUF7745"/>
</dbReference>
<dbReference type="Proteomes" id="UP000257109">
    <property type="component" value="Unassembled WGS sequence"/>
</dbReference>
<evidence type="ECO:0000313" key="4">
    <source>
        <dbReference type="EMBL" id="RDY13607.1"/>
    </source>
</evidence>
<evidence type="ECO:0000313" key="5">
    <source>
        <dbReference type="Proteomes" id="UP000257109"/>
    </source>
</evidence>
<accession>A0A371IEY1</accession>
<dbReference type="EMBL" id="QJKJ01000246">
    <property type="protein sequence ID" value="RDY13607.1"/>
    <property type="molecule type" value="Genomic_DNA"/>
</dbReference>
<keyword evidence="1" id="KW-0175">Coiled coil</keyword>
<feature type="coiled-coil region" evidence="1">
    <location>
        <begin position="346"/>
        <end position="385"/>
    </location>
</feature>
<dbReference type="PANTHER" id="PTHR48154">
    <property type="entry name" value="PROTEIN, PUTATIVE-RELATED"/>
    <property type="match status" value="1"/>
</dbReference>
<sequence length="396" mass="46255">YERLLVLPLAESPHYFHRVQSPSWASIAKLLRVIGSEMVREKRNQNGLKGIQRSYLEERLHRLQKDGDWPTVMDVYGLLVYGTVLFPHGDDYVDLAAIDAYLAKRDKGENPTIALLANTYYTLNYCCERKGGSLRCCTHLLYLWLTIHLFHSKRKTTCPVEDFKWSWIKTMSRDHWTRKLNEALERTICWYPMWNEREELIIPKCPIPGNLGGHQLQPQVDILTSRIPHDQGPSGRNHDSFHDTWAGGPQWRASPEDQTHLEEHCKKRRLELEETLAQMESKQRSLKKRLKEASMALASEEKEVSRGQQLSERTSKKAHAKEEDRLRIGNCLRAVNQEMCFRRAECNQVMVEKEQLKEALLNLKARETRRRIARAKLSKEHLEGQRRQGLIELVKT</sequence>
<keyword evidence="5" id="KW-1185">Reference proteome</keyword>
<evidence type="ECO:0000259" key="3">
    <source>
        <dbReference type="Pfam" id="PF24924"/>
    </source>
</evidence>
<dbReference type="AlphaFoldDB" id="A0A371IEY1"/>
<gene>
    <name evidence="4" type="ORF">CR513_01446</name>
</gene>
<name>A0A371IEY1_MUCPR</name>
<evidence type="ECO:0000256" key="1">
    <source>
        <dbReference type="SAM" id="Coils"/>
    </source>
</evidence>
<reference evidence="4" key="1">
    <citation type="submission" date="2018-05" db="EMBL/GenBank/DDBJ databases">
        <title>Draft genome of Mucuna pruriens seed.</title>
        <authorList>
            <person name="Nnadi N.E."/>
            <person name="Vos R."/>
            <person name="Hasami M.H."/>
            <person name="Devisetty U.K."/>
            <person name="Aguiy J.C."/>
        </authorList>
    </citation>
    <scope>NUCLEOTIDE SEQUENCE [LARGE SCALE GENOMIC DNA]</scope>
    <source>
        <strain evidence="4">JCA_2017</strain>
    </source>
</reference>
<feature type="region of interest" description="Disordered" evidence="2">
    <location>
        <begin position="227"/>
        <end position="260"/>
    </location>
</feature>
<feature type="non-terminal residue" evidence="4">
    <location>
        <position position="1"/>
    </location>
</feature>
<dbReference type="OrthoDB" id="1430424at2759"/>
<protein>
    <recommendedName>
        <fullName evidence="3">DUF7745 domain-containing protein</fullName>
    </recommendedName>
</protein>
<feature type="region of interest" description="Disordered" evidence="2">
    <location>
        <begin position="280"/>
        <end position="318"/>
    </location>
</feature>
<evidence type="ECO:0000256" key="2">
    <source>
        <dbReference type="SAM" id="MobiDB-lite"/>
    </source>
</evidence>
<organism evidence="4 5">
    <name type="scientific">Mucuna pruriens</name>
    <name type="common">Velvet bean</name>
    <name type="synonym">Dolichos pruriens</name>
    <dbReference type="NCBI Taxonomy" id="157652"/>
    <lineage>
        <taxon>Eukaryota</taxon>
        <taxon>Viridiplantae</taxon>
        <taxon>Streptophyta</taxon>
        <taxon>Embryophyta</taxon>
        <taxon>Tracheophyta</taxon>
        <taxon>Spermatophyta</taxon>
        <taxon>Magnoliopsida</taxon>
        <taxon>eudicotyledons</taxon>
        <taxon>Gunneridae</taxon>
        <taxon>Pentapetalae</taxon>
        <taxon>rosids</taxon>
        <taxon>fabids</taxon>
        <taxon>Fabales</taxon>
        <taxon>Fabaceae</taxon>
        <taxon>Papilionoideae</taxon>
        <taxon>50 kb inversion clade</taxon>
        <taxon>NPAAA clade</taxon>
        <taxon>indigoferoid/millettioid clade</taxon>
        <taxon>Phaseoleae</taxon>
        <taxon>Mucuna</taxon>
    </lineage>
</organism>
<feature type="domain" description="DUF7745" evidence="3">
    <location>
        <begin position="1"/>
        <end position="202"/>
    </location>
</feature>
<proteinExistence type="predicted"/>
<comment type="caution">
    <text evidence="4">The sequence shown here is derived from an EMBL/GenBank/DDBJ whole genome shotgun (WGS) entry which is preliminary data.</text>
</comment>
<dbReference type="Pfam" id="PF24924">
    <property type="entry name" value="DUF7745"/>
    <property type="match status" value="1"/>
</dbReference>